<name>A0A2P7EBS5_9SYNE</name>
<gene>
    <name evidence="7" type="ORF">C7K08_11940</name>
</gene>
<dbReference type="PANTHER" id="PTHR42740:SF1">
    <property type="entry name" value="RIBONUCLEASE VAPC3"/>
    <property type="match status" value="1"/>
</dbReference>
<keyword evidence="3" id="KW-0479">Metal-binding</keyword>
<evidence type="ECO:0000256" key="3">
    <source>
        <dbReference type="ARBA" id="ARBA00022723"/>
    </source>
</evidence>
<evidence type="ECO:0000256" key="4">
    <source>
        <dbReference type="ARBA" id="ARBA00022801"/>
    </source>
</evidence>
<keyword evidence="8" id="KW-1185">Reference proteome</keyword>
<evidence type="ECO:0000313" key="7">
    <source>
        <dbReference type="EMBL" id="PSI00665.1"/>
    </source>
</evidence>
<dbReference type="SUPFAM" id="SSF88723">
    <property type="entry name" value="PIN domain-like"/>
    <property type="match status" value="1"/>
</dbReference>
<dbReference type="InterPro" id="IPR051749">
    <property type="entry name" value="PINc/VapC_TA_RNase"/>
</dbReference>
<dbReference type="AlphaFoldDB" id="A0A2P7EBS5"/>
<dbReference type="CDD" id="cd18760">
    <property type="entry name" value="PIN_MtVapC3-like"/>
    <property type="match status" value="1"/>
</dbReference>
<keyword evidence="5" id="KW-0460">Magnesium</keyword>
<dbReference type="Pfam" id="PF01850">
    <property type="entry name" value="PIN"/>
    <property type="match status" value="1"/>
</dbReference>
<dbReference type="Proteomes" id="UP000240206">
    <property type="component" value="Unassembled WGS sequence"/>
</dbReference>
<feature type="domain" description="PIN" evidence="6">
    <location>
        <begin position="2"/>
        <end position="117"/>
    </location>
</feature>
<evidence type="ECO:0000313" key="8">
    <source>
        <dbReference type="Proteomes" id="UP000240206"/>
    </source>
</evidence>
<reference evidence="8" key="1">
    <citation type="submission" date="2018-03" db="EMBL/GenBank/DDBJ databases">
        <title>Ecological and genomic features of two cosmopolitan and abundant freshwater picocyanobacteria.</title>
        <authorList>
            <person name="Cabello-Yeves P.J."/>
            <person name="Picazo A."/>
            <person name="Camacho A."/>
            <person name="Callieri C."/>
            <person name="Rosselli R."/>
            <person name="Roda-Garcia J."/>
            <person name="Coutinho F.H."/>
            <person name="Rodriguez-Valera F."/>
        </authorList>
    </citation>
    <scope>NUCLEOTIDE SEQUENCE [LARGE SCALE GENOMIC DNA]</scope>
    <source>
        <strain evidence="8">Tous</strain>
    </source>
</reference>
<dbReference type="InterPro" id="IPR002716">
    <property type="entry name" value="PIN_dom"/>
</dbReference>
<sequence>MIVVDSSVWIDFFNGKNTLEVERLESCLGVTPIAIGDLILVEVLQGFRNSKDMEVASEIFSSLGSIEMLADNCKYKAVENYRYLRSKGITVRKTIDGIIATACIETKLPLLFSDRDFLPYVEHLGLLVA</sequence>
<evidence type="ECO:0000256" key="2">
    <source>
        <dbReference type="ARBA" id="ARBA00022722"/>
    </source>
</evidence>
<proteinExistence type="predicted"/>
<comment type="caution">
    <text evidence="7">The sequence shown here is derived from an EMBL/GenBank/DDBJ whole genome shotgun (WGS) entry which is preliminary data.</text>
</comment>
<dbReference type="RefSeq" id="WP_106500824.1">
    <property type="nucleotide sequence ID" value="NZ_PXVC01000089.1"/>
</dbReference>
<keyword evidence="1" id="KW-1277">Toxin-antitoxin system</keyword>
<dbReference type="PANTHER" id="PTHR42740">
    <property type="entry name" value="RIBONUCLEASE VAPC3"/>
    <property type="match status" value="1"/>
</dbReference>
<keyword evidence="2" id="KW-0540">Nuclease</keyword>
<evidence type="ECO:0000256" key="5">
    <source>
        <dbReference type="ARBA" id="ARBA00022842"/>
    </source>
</evidence>
<dbReference type="GO" id="GO:0004540">
    <property type="term" value="F:RNA nuclease activity"/>
    <property type="evidence" value="ECO:0007669"/>
    <property type="project" value="TreeGrafter"/>
</dbReference>
<dbReference type="GO" id="GO:0046872">
    <property type="term" value="F:metal ion binding"/>
    <property type="evidence" value="ECO:0007669"/>
    <property type="project" value="UniProtKB-KW"/>
</dbReference>
<dbReference type="STRING" id="1910958.BTM30_06350"/>
<keyword evidence="4" id="KW-0378">Hydrolase</keyword>
<dbReference type="Gene3D" id="3.40.50.1010">
    <property type="entry name" value="5'-nuclease"/>
    <property type="match status" value="1"/>
</dbReference>
<protein>
    <submittedName>
        <fullName evidence="7">VapC toxin family PIN domain ribonuclease</fullName>
    </submittedName>
</protein>
<evidence type="ECO:0000256" key="1">
    <source>
        <dbReference type="ARBA" id="ARBA00022649"/>
    </source>
</evidence>
<dbReference type="EMBL" id="PXVC01000089">
    <property type="protein sequence ID" value="PSI00665.1"/>
    <property type="molecule type" value="Genomic_DNA"/>
</dbReference>
<organism evidence="7 8">
    <name type="scientific">Synechococcus lacustris str. Tous</name>
    <dbReference type="NCBI Taxonomy" id="1910958"/>
    <lineage>
        <taxon>Bacteria</taxon>
        <taxon>Bacillati</taxon>
        <taxon>Cyanobacteriota</taxon>
        <taxon>Cyanophyceae</taxon>
        <taxon>Synechococcales</taxon>
        <taxon>Synechococcaceae</taxon>
        <taxon>Synechococcus</taxon>
    </lineage>
</organism>
<evidence type="ECO:0000259" key="6">
    <source>
        <dbReference type="Pfam" id="PF01850"/>
    </source>
</evidence>
<dbReference type="GO" id="GO:0016787">
    <property type="term" value="F:hydrolase activity"/>
    <property type="evidence" value="ECO:0007669"/>
    <property type="project" value="UniProtKB-KW"/>
</dbReference>
<dbReference type="InterPro" id="IPR029060">
    <property type="entry name" value="PIN-like_dom_sf"/>
</dbReference>
<accession>A0A2P7EBS5</accession>